<dbReference type="InterPro" id="IPR018445">
    <property type="entry name" value="Put_Phosphate_transp_reg"/>
</dbReference>
<dbReference type="InterPro" id="IPR038078">
    <property type="entry name" value="PhoU-like_sf"/>
</dbReference>
<dbReference type="Pfam" id="PF01865">
    <property type="entry name" value="PhoU_div"/>
    <property type="match status" value="1"/>
</dbReference>
<name>A0A078KR51_9FIRM</name>
<evidence type="ECO:0000313" key="2">
    <source>
        <dbReference type="EMBL" id="CDZ24977.1"/>
    </source>
</evidence>
<accession>A0A078KR51</accession>
<dbReference type="HOGENOM" id="CLU_086031_0_1_9"/>
<dbReference type="PANTHER" id="PTHR37298:SF1">
    <property type="entry name" value="UPF0111 PROTEIN YKAA"/>
    <property type="match status" value="1"/>
</dbReference>
<sequence length="207" mass="23826">MFKTTKKDLIFFDLFSVVMDDTCKAAEILQNLFTNYNDIDEKIGAIEKLEHSCDRTIHDIIEHLNRSFITPIDREDIFLIAKTLDDIIDNIEATAQALKLFMITRIRPQTVEMARLVTQCTRVLAEVVGELKVMKTSKTLQPKIIEVNNIENQGDETYNRIIQELFAKEQNPVEIIKWKEIIESMESTLDTCESIANMIEGIVSKNV</sequence>
<dbReference type="STRING" id="29343.CCDG5_1881"/>
<dbReference type="Gene3D" id="1.20.58.220">
    <property type="entry name" value="Phosphate transport system protein phou homolog 2, domain 2"/>
    <property type="match status" value="1"/>
</dbReference>
<protein>
    <submittedName>
        <fullName evidence="2">Putative phosphate transport regulator</fullName>
    </submittedName>
</protein>
<dbReference type="KEGG" id="ccel:CCDG5_1881"/>
<dbReference type="AlphaFoldDB" id="A0A078KR51"/>
<keyword evidence="3" id="KW-1185">Reference proteome</keyword>
<gene>
    <name evidence="2" type="ORF">CCDG5_1881</name>
</gene>
<dbReference type="PANTHER" id="PTHR37298">
    <property type="entry name" value="UPF0111 PROTEIN YKAA"/>
    <property type="match status" value="1"/>
</dbReference>
<dbReference type="PATRIC" id="fig|29343.3.peg.1975"/>
<evidence type="ECO:0000313" key="3">
    <source>
        <dbReference type="Proteomes" id="UP000032431"/>
    </source>
</evidence>
<organism evidence="2 3">
    <name type="scientific">[Clostridium] cellulosi</name>
    <dbReference type="NCBI Taxonomy" id="29343"/>
    <lineage>
        <taxon>Bacteria</taxon>
        <taxon>Bacillati</taxon>
        <taxon>Bacillota</taxon>
        <taxon>Clostridia</taxon>
        <taxon>Eubacteriales</taxon>
        <taxon>Oscillospiraceae</taxon>
        <taxon>Oscillospiraceae incertae sedis</taxon>
    </lineage>
</organism>
<proteinExistence type="inferred from homology"/>
<dbReference type="Proteomes" id="UP000032431">
    <property type="component" value="Chromosome I"/>
</dbReference>
<reference evidence="3" key="1">
    <citation type="submission" date="2014-07" db="EMBL/GenBank/DDBJ databases">
        <authorList>
            <person name="Wibberg D."/>
        </authorList>
    </citation>
    <scope>NUCLEOTIDE SEQUENCE [LARGE SCALE GENOMIC DNA]</scope>
    <source>
        <strain evidence="3">DG5</strain>
    </source>
</reference>
<comment type="similarity">
    <text evidence="1">Belongs to the UPF0111 family.</text>
</comment>
<dbReference type="EMBL" id="LM995447">
    <property type="protein sequence ID" value="CDZ24977.1"/>
    <property type="molecule type" value="Genomic_DNA"/>
</dbReference>
<evidence type="ECO:0000256" key="1">
    <source>
        <dbReference type="ARBA" id="ARBA00008591"/>
    </source>
</evidence>
<dbReference type="InterPro" id="IPR052912">
    <property type="entry name" value="UPF0111_domain"/>
</dbReference>